<accession>A0A1M5N845</accession>
<organism evidence="2 3">
    <name type="scientific">Flagellimonas flava</name>
    <dbReference type="NCBI Taxonomy" id="570519"/>
    <lineage>
        <taxon>Bacteria</taxon>
        <taxon>Pseudomonadati</taxon>
        <taxon>Bacteroidota</taxon>
        <taxon>Flavobacteriia</taxon>
        <taxon>Flavobacteriales</taxon>
        <taxon>Flavobacteriaceae</taxon>
        <taxon>Flagellimonas</taxon>
    </lineage>
</organism>
<dbReference type="AlphaFoldDB" id="A0A1M5N845"/>
<feature type="transmembrane region" description="Helical" evidence="1">
    <location>
        <begin position="6"/>
        <end position="26"/>
    </location>
</feature>
<evidence type="ECO:0000313" key="3">
    <source>
        <dbReference type="Proteomes" id="UP000184532"/>
    </source>
</evidence>
<keyword evidence="3" id="KW-1185">Reference proteome</keyword>
<evidence type="ECO:0000256" key="1">
    <source>
        <dbReference type="SAM" id="Phobius"/>
    </source>
</evidence>
<dbReference type="Proteomes" id="UP000184532">
    <property type="component" value="Unassembled WGS sequence"/>
</dbReference>
<dbReference type="EMBL" id="FQWL01000004">
    <property type="protein sequence ID" value="SHG85720.1"/>
    <property type="molecule type" value="Genomic_DNA"/>
</dbReference>
<reference evidence="3" key="1">
    <citation type="submission" date="2016-11" db="EMBL/GenBank/DDBJ databases">
        <authorList>
            <person name="Varghese N."/>
            <person name="Submissions S."/>
        </authorList>
    </citation>
    <scope>NUCLEOTIDE SEQUENCE [LARGE SCALE GENOMIC DNA]</scope>
    <source>
        <strain evidence="3">DSM 22638</strain>
    </source>
</reference>
<protein>
    <recommendedName>
        <fullName evidence="4">Heavy-metal resistance</fullName>
    </recommendedName>
</protein>
<dbReference type="STRING" id="570519.SAMN04488116_2712"/>
<name>A0A1M5N845_9FLAO</name>
<keyword evidence="1" id="KW-0472">Membrane</keyword>
<dbReference type="RefSeq" id="WP_073180515.1">
    <property type="nucleotide sequence ID" value="NZ_FQWL01000004.1"/>
</dbReference>
<sequence length="152" mass="17918">MKKNILLTVLLVFLMVMNAVLLFLILDKPDEKRRPPRKFITAELGFSEAQQIEFAEIDREHHRAMRRLDRHSRDLKELLFSKLDDTSFHQNELDSITGLIGQLSEDREREVFSYFRKVSKICNEKQKLKLERMLFGALKHGPRPEGPPPPHR</sequence>
<keyword evidence="1" id="KW-1133">Transmembrane helix</keyword>
<gene>
    <name evidence="2" type="ORF">SAMN04488116_2712</name>
</gene>
<proteinExistence type="predicted"/>
<evidence type="ECO:0008006" key="4">
    <source>
        <dbReference type="Google" id="ProtNLM"/>
    </source>
</evidence>
<dbReference type="Gene3D" id="1.20.120.1490">
    <property type="match status" value="1"/>
</dbReference>
<evidence type="ECO:0000313" key="2">
    <source>
        <dbReference type="EMBL" id="SHG85720.1"/>
    </source>
</evidence>
<keyword evidence="1" id="KW-0812">Transmembrane</keyword>
<dbReference type="OrthoDB" id="1447088at2"/>